<dbReference type="AlphaFoldDB" id="A0AAN0MAJ5"/>
<dbReference type="KEGG" id="yrh:AABB31_04155"/>
<gene>
    <name evidence="2" type="ORF">AABB31_04155</name>
</gene>
<keyword evidence="3" id="KW-1185">Reference proteome</keyword>
<evidence type="ECO:0000313" key="3">
    <source>
        <dbReference type="Proteomes" id="UP001470809"/>
    </source>
</evidence>
<dbReference type="InterPro" id="IPR018666">
    <property type="entry name" value="DUF2125"/>
</dbReference>
<reference evidence="2 3" key="2">
    <citation type="submission" date="2024-08" db="EMBL/GenBank/DDBJ databases">
        <title>Phylogenomic analyses of a clade within the roseobacter group suggest taxonomic reassignments of species of the genera Aestuariivita, Citreicella, Loktanella, Nautella, Pelagibaca, Ruegeria, Thalassobius, Thiobacimonas and Tropicibacter, and the proposal o.</title>
        <authorList>
            <person name="Jeon C.O."/>
        </authorList>
    </citation>
    <scope>NUCLEOTIDE SEQUENCE [LARGE SCALE GENOMIC DNA]</scope>
    <source>
        <strain evidence="2 3">SS1-5</strain>
    </source>
</reference>
<dbReference type="RefSeq" id="WP_342077429.1">
    <property type="nucleotide sequence ID" value="NZ_CP151767.2"/>
</dbReference>
<keyword evidence="1" id="KW-0732">Signal</keyword>
<reference evidence="3" key="1">
    <citation type="submission" date="2024-04" db="EMBL/GenBank/DDBJ databases">
        <title>Phylogenomic analyses of a clade within the roseobacter group suggest taxonomic reassignments of species of the genera Aestuariivita, Citreicella, Loktanella, Nautella, Pelagibaca, Ruegeria, Thalassobius, Thiobacimonas and Tropicibacter, and the proposal o.</title>
        <authorList>
            <person name="Jeon C.O."/>
        </authorList>
    </citation>
    <scope>NUCLEOTIDE SEQUENCE [LARGE SCALE GENOMIC DNA]</scope>
    <source>
        <strain evidence="3">SS1-5</strain>
    </source>
</reference>
<evidence type="ECO:0000313" key="2">
    <source>
        <dbReference type="EMBL" id="WZU68136.1"/>
    </source>
</evidence>
<evidence type="ECO:0000256" key="1">
    <source>
        <dbReference type="SAM" id="SignalP"/>
    </source>
</evidence>
<proteinExistence type="predicted"/>
<feature type="chain" id="PRO_5042835323" evidence="1">
    <location>
        <begin position="25"/>
        <end position="500"/>
    </location>
</feature>
<protein>
    <submittedName>
        <fullName evidence="2">DUF2125 domain-containing protein</fullName>
    </submittedName>
</protein>
<sequence>MTNSKGLRSAVCIAAIFAGGAAHADVTAAQVWEDWKSQIALYGEDSLTIGSEDASGDTLTVRDLAINMSDDDVTVNAALGDITFEEQGDGSVKVTMSESYPILITPVTGAVVTIDVSQSGLEMIVSGDPDAMRYDVSADSYKVALRDVVDGDITFTGDAQLTANDLDATYTSATGDLREITYDATLASVDFLVDIQVPGAEGEYVVASGKIAGMAMEGDMALPLDADFDNPDDLFTNGFAFSGGYTVDRADYVFDINADGDQLAGSVSTGNTNLNAQMSAEIIGYDATTTDVAVNIASGDLPFPVEVSMAEYGFGLEMPVAKADAPSDFRFSFDFIDIVLNDMVWDMFDPGTVLPRDPSTLQFALSGQARPLFDVMDPAQADAMNDADMPFELNAVNLDALKIALAGALITGEGAFTFDNSDLTTFDGFPRPEGDVVIQGSGINGLIDNLVAMGLLPEDQVMGGRMMLGMFTQVTGDDQLETKLEVNADGQVLANGQRIR</sequence>
<dbReference type="Pfam" id="PF09898">
    <property type="entry name" value="DUF2125"/>
    <property type="match status" value="1"/>
</dbReference>
<feature type="signal peptide" evidence="1">
    <location>
        <begin position="1"/>
        <end position="24"/>
    </location>
</feature>
<dbReference type="Proteomes" id="UP001470809">
    <property type="component" value="Chromosome"/>
</dbReference>
<name>A0AAN0MAJ5_9RHOB</name>
<accession>A0AAN0MAJ5</accession>
<organism evidence="2 3">
    <name type="scientific">Yoonia rhodophyticola</name>
    <dbReference type="NCBI Taxonomy" id="3137370"/>
    <lineage>
        <taxon>Bacteria</taxon>
        <taxon>Pseudomonadati</taxon>
        <taxon>Pseudomonadota</taxon>
        <taxon>Alphaproteobacteria</taxon>
        <taxon>Rhodobacterales</taxon>
        <taxon>Paracoccaceae</taxon>
        <taxon>Yoonia</taxon>
    </lineage>
</organism>
<dbReference type="EMBL" id="CP151767">
    <property type="protein sequence ID" value="WZU68136.1"/>
    <property type="molecule type" value="Genomic_DNA"/>
</dbReference>